<keyword evidence="3 5" id="KW-1133">Transmembrane helix</keyword>
<dbReference type="Pfam" id="PF02674">
    <property type="entry name" value="Colicin_V"/>
    <property type="match status" value="1"/>
</dbReference>
<dbReference type="EMBL" id="VNHM01000004">
    <property type="protein sequence ID" value="TYO96430.1"/>
    <property type="molecule type" value="Genomic_DNA"/>
</dbReference>
<proteinExistence type="predicted"/>
<evidence type="ECO:0000256" key="2">
    <source>
        <dbReference type="ARBA" id="ARBA00022692"/>
    </source>
</evidence>
<protein>
    <submittedName>
        <fullName evidence="6">Colicin V production protein</fullName>
    </submittedName>
</protein>
<feature type="transmembrane region" description="Helical" evidence="5">
    <location>
        <begin position="147"/>
        <end position="166"/>
    </location>
</feature>
<dbReference type="GO" id="GO:0016020">
    <property type="term" value="C:membrane"/>
    <property type="evidence" value="ECO:0007669"/>
    <property type="project" value="UniProtKB-SubCell"/>
</dbReference>
<evidence type="ECO:0000256" key="4">
    <source>
        <dbReference type="ARBA" id="ARBA00023136"/>
    </source>
</evidence>
<organism evidence="6 7">
    <name type="scientific">Desulfallas thermosapovorans DSM 6562</name>
    <dbReference type="NCBI Taxonomy" id="1121431"/>
    <lineage>
        <taxon>Bacteria</taxon>
        <taxon>Bacillati</taxon>
        <taxon>Bacillota</taxon>
        <taxon>Clostridia</taxon>
        <taxon>Eubacteriales</taxon>
        <taxon>Desulfallaceae</taxon>
        <taxon>Desulfallas</taxon>
    </lineage>
</organism>
<keyword evidence="4 5" id="KW-0472">Membrane</keyword>
<evidence type="ECO:0000256" key="3">
    <source>
        <dbReference type="ARBA" id="ARBA00022989"/>
    </source>
</evidence>
<name>A0A5S4ZTV4_9FIRM</name>
<dbReference type="PANTHER" id="PTHR37306">
    <property type="entry name" value="COLICIN V PRODUCTION PROTEIN"/>
    <property type="match status" value="1"/>
</dbReference>
<dbReference type="InterPro" id="IPR003825">
    <property type="entry name" value="Colicin-V_CvpA"/>
</dbReference>
<dbReference type="Proteomes" id="UP000323166">
    <property type="component" value="Unassembled WGS sequence"/>
</dbReference>
<gene>
    <name evidence="6" type="ORF">LX24_00895</name>
</gene>
<evidence type="ECO:0000256" key="5">
    <source>
        <dbReference type="SAM" id="Phobius"/>
    </source>
</evidence>
<evidence type="ECO:0000256" key="1">
    <source>
        <dbReference type="ARBA" id="ARBA00004141"/>
    </source>
</evidence>
<sequence length="226" mass="24220">MNWLDWVLILVITLSALRGLSTGFFAGVARLLGLILGIAAAFTCYRRLAAYLDAQWGWGDSIAGFLINHFSNSLLPDLAGKISMDGLQQTIPGSLDSIAHQLALSVLEFISFVLILLAVAMVVKIIMQFFSGAVAHTFLSPLDHIGGLLLGLARGLVIVLLVALFLEPVLSTGVMAGYEQNGAISRAVAGSLLIPYAYQILDVINLHFPLSASPVDLIVMHGCRYI</sequence>
<dbReference type="RefSeq" id="WP_166510945.1">
    <property type="nucleotide sequence ID" value="NZ_VNHM01000004.1"/>
</dbReference>
<dbReference type="AlphaFoldDB" id="A0A5S4ZTV4"/>
<keyword evidence="7" id="KW-1185">Reference proteome</keyword>
<evidence type="ECO:0000313" key="6">
    <source>
        <dbReference type="EMBL" id="TYO96430.1"/>
    </source>
</evidence>
<feature type="transmembrane region" description="Helical" evidence="5">
    <location>
        <begin position="28"/>
        <end position="45"/>
    </location>
</feature>
<dbReference type="GO" id="GO:0009403">
    <property type="term" value="P:toxin biosynthetic process"/>
    <property type="evidence" value="ECO:0007669"/>
    <property type="project" value="InterPro"/>
</dbReference>
<comment type="caution">
    <text evidence="6">The sequence shown here is derived from an EMBL/GenBank/DDBJ whole genome shotgun (WGS) entry which is preliminary data.</text>
</comment>
<reference evidence="6 7" key="1">
    <citation type="submission" date="2019-07" db="EMBL/GenBank/DDBJ databases">
        <title>Genomic Encyclopedia of Type Strains, Phase I: the one thousand microbial genomes (KMG-I) project.</title>
        <authorList>
            <person name="Kyrpides N."/>
        </authorList>
    </citation>
    <scope>NUCLEOTIDE SEQUENCE [LARGE SCALE GENOMIC DNA]</scope>
    <source>
        <strain evidence="6 7">DSM 6562</strain>
    </source>
</reference>
<dbReference type="PANTHER" id="PTHR37306:SF1">
    <property type="entry name" value="COLICIN V PRODUCTION PROTEIN"/>
    <property type="match status" value="1"/>
</dbReference>
<keyword evidence="2 5" id="KW-0812">Transmembrane</keyword>
<evidence type="ECO:0000313" key="7">
    <source>
        <dbReference type="Proteomes" id="UP000323166"/>
    </source>
</evidence>
<accession>A0A5S4ZTV4</accession>
<feature type="transmembrane region" description="Helical" evidence="5">
    <location>
        <begin position="102"/>
        <end position="127"/>
    </location>
</feature>
<comment type="subcellular location">
    <subcellularLocation>
        <location evidence="1">Membrane</location>
        <topology evidence="1">Multi-pass membrane protein</topology>
    </subcellularLocation>
</comment>